<evidence type="ECO:0000256" key="4">
    <source>
        <dbReference type="ARBA" id="ARBA00022898"/>
    </source>
</evidence>
<dbReference type="Gene3D" id="3.90.1150.10">
    <property type="entry name" value="Aspartate Aminotransferase, domain 1"/>
    <property type="match status" value="1"/>
</dbReference>
<dbReference type="GO" id="GO:0071266">
    <property type="term" value="P:'de novo' L-methionine biosynthetic process"/>
    <property type="evidence" value="ECO:0007669"/>
    <property type="project" value="UniProtKB-UniRule"/>
</dbReference>
<evidence type="ECO:0000256" key="1">
    <source>
        <dbReference type="ARBA" id="ARBA00001933"/>
    </source>
</evidence>
<feature type="modified residue" description="N6-(pyridoxal phosphate)lysine" evidence="7 8">
    <location>
        <position position="229"/>
    </location>
</feature>
<organism evidence="10 12">
    <name type="scientific">Bradyrhizobium guangzhouense</name>
    <dbReference type="NCBI Taxonomy" id="1325095"/>
    <lineage>
        <taxon>Bacteria</taxon>
        <taxon>Pseudomonadati</taxon>
        <taxon>Pseudomonadota</taxon>
        <taxon>Alphaproteobacteria</taxon>
        <taxon>Hyphomicrobiales</taxon>
        <taxon>Nitrobacteraceae</taxon>
        <taxon>Bradyrhizobium</taxon>
    </lineage>
</organism>
<dbReference type="EC" id="2.5.1.-" evidence="7"/>
<comment type="subunit">
    <text evidence="2 7">Homotetramer.</text>
</comment>
<dbReference type="GO" id="GO:0030170">
    <property type="term" value="F:pyridoxal phosphate binding"/>
    <property type="evidence" value="ECO:0007669"/>
    <property type="project" value="UniProtKB-UniRule"/>
</dbReference>
<comment type="similarity">
    <text evidence="5 7">Belongs to the trans-sulfuration enzymes family. MetZ subfamily.</text>
</comment>
<dbReference type="Pfam" id="PF01053">
    <property type="entry name" value="Cys_Met_Meta_PP"/>
    <property type="match status" value="1"/>
</dbReference>
<comment type="cofactor">
    <cofactor evidence="1 7 9">
        <name>pyridoxal 5'-phosphate</name>
        <dbReference type="ChEBI" id="CHEBI:597326"/>
    </cofactor>
</comment>
<dbReference type="SUPFAM" id="SSF53383">
    <property type="entry name" value="PLP-dependent transferases"/>
    <property type="match status" value="1"/>
</dbReference>
<evidence type="ECO:0000256" key="2">
    <source>
        <dbReference type="ARBA" id="ARBA00011881"/>
    </source>
</evidence>
<dbReference type="CDD" id="cd00614">
    <property type="entry name" value="CGS_like"/>
    <property type="match status" value="1"/>
</dbReference>
<reference evidence="10 12" key="1">
    <citation type="submission" date="2018-06" db="EMBL/GenBank/DDBJ databases">
        <title>Comparative genomics of rhizobia nodulating Arachis hypogaea in China.</title>
        <authorList>
            <person name="Li Y."/>
        </authorList>
    </citation>
    <scope>NUCLEOTIDE SEQUENCE [LARGE SCALE GENOMIC DNA]</scope>
    <source>
        <strain evidence="10 12">CCBAU 51670</strain>
    </source>
</reference>
<dbReference type="GO" id="GO:0019346">
    <property type="term" value="P:transsulfuration"/>
    <property type="evidence" value="ECO:0007669"/>
    <property type="project" value="InterPro"/>
</dbReference>
<keyword evidence="3 7" id="KW-0808">Transferase</keyword>
<dbReference type="Gene3D" id="3.40.640.10">
    <property type="entry name" value="Type I PLP-dependent aspartate aminotransferase-like (Major domain)"/>
    <property type="match status" value="1"/>
</dbReference>
<evidence type="ECO:0000256" key="9">
    <source>
        <dbReference type="RuleBase" id="RU362118"/>
    </source>
</evidence>
<proteinExistence type="inferred from homology"/>
<dbReference type="EMBL" id="RDQZ01000001">
    <property type="protein sequence ID" value="RXH18153.1"/>
    <property type="molecule type" value="Genomic_DNA"/>
</dbReference>
<dbReference type="EMBL" id="CP030053">
    <property type="protein sequence ID" value="QAU50469.1"/>
    <property type="molecule type" value="Genomic_DNA"/>
</dbReference>
<dbReference type="InterPro" id="IPR015424">
    <property type="entry name" value="PyrdxlP-dep_Trfase"/>
</dbReference>
<evidence type="ECO:0000256" key="5">
    <source>
        <dbReference type="ARBA" id="ARBA00060995"/>
    </source>
</evidence>
<dbReference type="InterPro" id="IPR015422">
    <property type="entry name" value="PyrdxlP-dep_Trfase_small"/>
</dbReference>
<comment type="function">
    <text evidence="7">Catalyzes the formation of L-homocysteine from O-succinyl-L-homoserine (OSHS) and hydrogen sulfide.</text>
</comment>
<evidence type="ECO:0000313" key="10">
    <source>
        <dbReference type="EMBL" id="QAU50469.1"/>
    </source>
</evidence>
<dbReference type="HAMAP" id="MF_02056">
    <property type="entry name" value="MetZ"/>
    <property type="match status" value="1"/>
</dbReference>
<dbReference type="InterPro" id="IPR015421">
    <property type="entry name" value="PyrdxlP-dep_Trfase_major"/>
</dbReference>
<dbReference type="FunFam" id="3.90.1150.10:FF:000033">
    <property type="entry name" value="Cystathionine gamma-synthase"/>
    <property type="match status" value="1"/>
</dbReference>
<keyword evidence="7" id="KW-0028">Amino-acid biosynthesis</keyword>
<dbReference type="GO" id="GO:0005737">
    <property type="term" value="C:cytoplasm"/>
    <property type="evidence" value="ECO:0007669"/>
    <property type="project" value="TreeGrafter"/>
</dbReference>
<dbReference type="NCBIfam" id="NF006003">
    <property type="entry name" value="PRK08133.1"/>
    <property type="match status" value="1"/>
</dbReference>
<keyword evidence="13" id="KW-1185">Reference proteome</keyword>
<evidence type="ECO:0000313" key="11">
    <source>
        <dbReference type="EMBL" id="RXH18153.1"/>
    </source>
</evidence>
<dbReference type="PIRSF" id="PIRSF001434">
    <property type="entry name" value="CGS"/>
    <property type="match status" value="1"/>
</dbReference>
<dbReference type="GO" id="GO:0016765">
    <property type="term" value="F:transferase activity, transferring alkyl or aryl (other than methyl) groups"/>
    <property type="evidence" value="ECO:0007669"/>
    <property type="project" value="UniProtKB-UniRule"/>
</dbReference>
<keyword evidence="7" id="KW-0486">Methionine biosynthesis</keyword>
<dbReference type="NCBIfam" id="TIGR01325">
    <property type="entry name" value="O_suc_HS_sulf"/>
    <property type="match status" value="1"/>
</dbReference>
<evidence type="ECO:0000313" key="13">
    <source>
        <dbReference type="Proteomes" id="UP000290401"/>
    </source>
</evidence>
<dbReference type="NCBIfam" id="NF005696">
    <property type="entry name" value="PRK07504.1"/>
    <property type="match status" value="1"/>
</dbReference>
<evidence type="ECO:0000256" key="3">
    <source>
        <dbReference type="ARBA" id="ARBA00022679"/>
    </source>
</evidence>
<evidence type="ECO:0000256" key="6">
    <source>
        <dbReference type="ARBA" id="ARBA00071157"/>
    </source>
</evidence>
<accession>A0AAE6CC68</accession>
<dbReference type="Proteomes" id="UP000290401">
    <property type="component" value="Unassembled WGS sequence"/>
</dbReference>
<evidence type="ECO:0000256" key="8">
    <source>
        <dbReference type="PIRSR" id="PIRSR001434-2"/>
    </source>
</evidence>
<dbReference type="InterPro" id="IPR006234">
    <property type="entry name" value="O-succ-hSer_sulfhydrylase"/>
</dbReference>
<gene>
    <name evidence="7" type="primary">metZ</name>
    <name evidence="11" type="ORF">EAS56_01475</name>
    <name evidence="10" type="ORF">XH91_32910</name>
</gene>
<evidence type="ECO:0000256" key="7">
    <source>
        <dbReference type="HAMAP-Rule" id="MF_02056"/>
    </source>
</evidence>
<dbReference type="PANTHER" id="PTHR11808">
    <property type="entry name" value="TRANS-SULFURATION ENZYME FAMILY MEMBER"/>
    <property type="match status" value="1"/>
</dbReference>
<dbReference type="GO" id="GO:0071268">
    <property type="term" value="P:homocysteine biosynthetic process"/>
    <property type="evidence" value="ECO:0007669"/>
    <property type="project" value="InterPro"/>
</dbReference>
<dbReference type="GO" id="GO:0016846">
    <property type="term" value="F:carbon-sulfur lyase activity"/>
    <property type="evidence" value="ECO:0007669"/>
    <property type="project" value="TreeGrafter"/>
</dbReference>
<keyword evidence="4 7" id="KW-0663">Pyridoxal phosphate</keyword>
<sequence>MQAGFFVTVFDETVISEGPMSKSPASYRPETRLVHSGTLRSQYGETSEALFLTQGYVYNSAEECEARFKGEDPGFIYSRYSNPTIAMFERRMIELEGAEAARSAATGMAAVTTAILAPLKAGDHVVASRALFGSCLYVIQDLLPRYGIETTLVDGANLDQWQRAVKPNTKTFFLESPTNPTLDVLDIPSIAEIAHKGGARLVVDNVFATPIWQSPLALGADVVVYSATKHIDGQGRCLGGIILSSEAFIAEHIHNFMRQTGPSISPFNAWVLLKGLETLGVRVRAQTDTAARIADVLASHPKISRLVYPGREDHPQAALVKKQMRGGSTLVGFEVKGGKAAAFRVLNELKLAKISNNLGDAKSLVTHPATTTHQRLKPEDRAALGISEGFIRFSAGLEHADDLIEDLTAALEKA</sequence>
<dbReference type="FunFam" id="3.40.640.10:FF:000035">
    <property type="entry name" value="O-succinylhomoserine sulfhydrylase"/>
    <property type="match status" value="1"/>
</dbReference>
<dbReference type="KEGG" id="bgz:XH91_32910"/>
<comment type="catalytic activity">
    <reaction evidence="7">
        <text>O-succinyl-L-homoserine + hydrogen sulfide = L-homocysteine + succinate</text>
        <dbReference type="Rhea" id="RHEA:27826"/>
        <dbReference type="ChEBI" id="CHEBI:29919"/>
        <dbReference type="ChEBI" id="CHEBI:30031"/>
        <dbReference type="ChEBI" id="CHEBI:57661"/>
        <dbReference type="ChEBI" id="CHEBI:58199"/>
    </reaction>
</comment>
<dbReference type="AlphaFoldDB" id="A0AAE6CC68"/>
<protein>
    <recommendedName>
        <fullName evidence="6 7">O-succinylhomoserine sulfhydrylase</fullName>
        <shortName evidence="7">OSH sulfhydrylase</shortName>
        <shortName evidence="7">OSHS sulfhydrylase</shortName>
        <ecNumber evidence="7">2.5.1.-</ecNumber>
    </recommendedName>
</protein>
<comment type="pathway">
    <text evidence="7">Amino-acid biosynthesis; L-methionine biosynthesis via de novo pathway; L-homocysteine from O-succinyl-L-homoserine: step 1/1.</text>
</comment>
<dbReference type="PANTHER" id="PTHR11808:SF80">
    <property type="entry name" value="CYSTATHIONINE GAMMA-LYASE"/>
    <property type="match status" value="1"/>
</dbReference>
<dbReference type="Proteomes" id="UP000288972">
    <property type="component" value="Chromosome"/>
</dbReference>
<evidence type="ECO:0000313" key="12">
    <source>
        <dbReference type="Proteomes" id="UP000288972"/>
    </source>
</evidence>
<dbReference type="InterPro" id="IPR000277">
    <property type="entry name" value="Cys/Met-Metab_PyrdxlP-dep_enz"/>
</dbReference>
<reference evidence="11 13" key="2">
    <citation type="submission" date="2018-10" db="EMBL/GenBank/DDBJ databases">
        <title>Bradyrhizobium sp. nov., effective nodules isolated from peanut in China.</title>
        <authorList>
            <person name="Li Y."/>
        </authorList>
    </citation>
    <scope>NUCLEOTIDE SEQUENCE [LARGE SCALE GENOMIC DNA]</scope>
    <source>
        <strain evidence="11 13">CCBAU 53426</strain>
    </source>
</reference>
<name>A0AAE6CC68_9BRAD</name>